<dbReference type="InterPro" id="IPR001650">
    <property type="entry name" value="Helicase_C-like"/>
</dbReference>
<evidence type="ECO:0000256" key="3">
    <source>
        <dbReference type="ARBA" id="ARBA00022806"/>
    </source>
</evidence>
<feature type="region of interest" description="Disordered" evidence="9">
    <location>
        <begin position="28"/>
        <end position="53"/>
    </location>
</feature>
<comment type="similarity">
    <text evidence="7">Belongs to the DEAD box helicase family.</text>
</comment>
<dbReference type="CDD" id="cd18787">
    <property type="entry name" value="SF2_C_DEAD"/>
    <property type="match status" value="1"/>
</dbReference>
<evidence type="ECO:0000256" key="5">
    <source>
        <dbReference type="ARBA" id="ARBA00022884"/>
    </source>
</evidence>
<evidence type="ECO:0000256" key="1">
    <source>
        <dbReference type="ARBA" id="ARBA00022741"/>
    </source>
</evidence>
<evidence type="ECO:0000259" key="12">
    <source>
        <dbReference type="PROSITE" id="PS51195"/>
    </source>
</evidence>
<evidence type="ECO:0000313" key="14">
    <source>
        <dbReference type="Proteomes" id="UP000823749"/>
    </source>
</evidence>
<dbReference type="GO" id="GO:0003724">
    <property type="term" value="F:RNA helicase activity"/>
    <property type="evidence" value="ECO:0007669"/>
    <property type="project" value="UniProtKB-EC"/>
</dbReference>
<organism evidence="13 14">
    <name type="scientific">Rhododendron griersonianum</name>
    <dbReference type="NCBI Taxonomy" id="479676"/>
    <lineage>
        <taxon>Eukaryota</taxon>
        <taxon>Viridiplantae</taxon>
        <taxon>Streptophyta</taxon>
        <taxon>Embryophyta</taxon>
        <taxon>Tracheophyta</taxon>
        <taxon>Spermatophyta</taxon>
        <taxon>Magnoliopsida</taxon>
        <taxon>eudicotyledons</taxon>
        <taxon>Gunneridae</taxon>
        <taxon>Pentapetalae</taxon>
        <taxon>asterids</taxon>
        <taxon>Ericales</taxon>
        <taxon>Ericaceae</taxon>
        <taxon>Ericoideae</taxon>
        <taxon>Rhodoreae</taxon>
        <taxon>Rhododendron</taxon>
    </lineage>
</organism>
<comment type="catalytic activity">
    <reaction evidence="8">
        <text>ATP + H2O = ADP + phosphate + H(+)</text>
        <dbReference type="Rhea" id="RHEA:13065"/>
        <dbReference type="ChEBI" id="CHEBI:15377"/>
        <dbReference type="ChEBI" id="CHEBI:15378"/>
        <dbReference type="ChEBI" id="CHEBI:30616"/>
        <dbReference type="ChEBI" id="CHEBI:43474"/>
        <dbReference type="ChEBI" id="CHEBI:456216"/>
        <dbReference type="EC" id="3.6.4.13"/>
    </reaction>
</comment>
<feature type="compositionally biased region" description="Basic and acidic residues" evidence="9">
    <location>
        <begin position="732"/>
        <end position="759"/>
    </location>
</feature>
<comment type="caution">
    <text evidence="13">The sequence shown here is derived from an EMBL/GenBank/DDBJ whole genome shotgun (WGS) entry which is preliminary data.</text>
</comment>
<dbReference type="SMART" id="SM01178">
    <property type="entry name" value="DUF4217"/>
    <property type="match status" value="1"/>
</dbReference>
<keyword evidence="5 8" id="KW-0694">RNA-binding</keyword>
<keyword evidence="14" id="KW-1185">Reference proteome</keyword>
<dbReference type="SMART" id="SM00487">
    <property type="entry name" value="DEXDc"/>
    <property type="match status" value="1"/>
</dbReference>
<proteinExistence type="inferred from homology"/>
<accession>A0AAV6K225</accession>
<dbReference type="CDD" id="cd17941">
    <property type="entry name" value="DEADc_DDX10"/>
    <property type="match status" value="1"/>
</dbReference>
<dbReference type="PROSITE" id="PS00039">
    <property type="entry name" value="DEAD_ATP_HELICASE"/>
    <property type="match status" value="1"/>
</dbReference>
<dbReference type="GO" id="GO:0003723">
    <property type="term" value="F:RNA binding"/>
    <property type="evidence" value="ECO:0007669"/>
    <property type="project" value="UniProtKB-UniRule"/>
</dbReference>
<evidence type="ECO:0000256" key="6">
    <source>
        <dbReference type="PROSITE-ProRule" id="PRU00552"/>
    </source>
</evidence>
<sequence>MRPPKSRESRKQKRLSEVQEIELLESWIQNGRPESGSNPLSLPPPPKDAPVGRIDDGTFSAYAGSQRFDQLPVSQKTKDGLKEAKFTKMTEIQRASLPHSLCGRDILGAAKTGSGKTLAFIIPVIEKLYRARWGPEDGVGSIIISPTRELAAQLFDVLKSVGKHHNVSAGLLIGGRKDIDTEKEHVNDLNILVCTPGRLLQHMDETPNFDCSQLQVKITFLRLVSIYIFFPPPQHSILPVTSSLEQVLVLDEADRILDVGFKKALNAIVSQLPKHRQTFLFSATQTKSVQDLARLSLKDPEYLSVHDESVTATPNRLHQTAIIVPLDQKLDMLWSFIKSHLNSKILVFLSTCKQVRFVFEAFKKLHPGIPLKCLHGRMKQERRMGIYSQFCETRSVLFSTDVASRGLDFNKAVDWVVQVDCPEDVAAYIHRVGRTARYLSGGKSVLFLMPSEMKMLEKLQEKKIPIQFIKANTKRLQPVSGLLAALLAKKDDKKEVDLRHLAHRAFITYLRSIHKHRDKEVFDVMKLPIEEFSASLGLPMTPKIRFLNQKSKGKQVSGESSLREENYSKENLFELPRECPVTGKLEEEEEEEEEVDKDFLSAKETAHGGQGKSTEIADIELGTRILKKKKLKINVHRPVGTRVVFDDEGNTLPPLATLADRISGDGSVQLDEDRVSKRYANLREELKEEDKEDKLLDRQRRKEKRMKEKMKRRRGRKDEDDIEGEEDLSGSDGDRTNKRSKKYFDSDSDDAESKRDKDNSTINANSISLKEQEELALKLLSSMHS</sequence>
<evidence type="ECO:0000313" key="13">
    <source>
        <dbReference type="EMBL" id="KAG5546473.1"/>
    </source>
</evidence>
<dbReference type="InterPro" id="IPR000629">
    <property type="entry name" value="RNA-helicase_DEAD-box_CS"/>
</dbReference>
<gene>
    <name evidence="13" type="ORF">RHGRI_018607</name>
</gene>
<dbReference type="PANTHER" id="PTHR24031">
    <property type="entry name" value="RNA HELICASE"/>
    <property type="match status" value="1"/>
</dbReference>
<protein>
    <recommendedName>
        <fullName evidence="8">ATP-dependent RNA helicase</fullName>
        <ecNumber evidence="8">3.6.4.13</ecNumber>
    </recommendedName>
</protein>
<evidence type="ECO:0000259" key="11">
    <source>
        <dbReference type="PROSITE" id="PS51194"/>
    </source>
</evidence>
<name>A0AAV6K225_9ERIC</name>
<evidence type="ECO:0000256" key="7">
    <source>
        <dbReference type="RuleBase" id="RU000492"/>
    </source>
</evidence>
<dbReference type="EMBL" id="JACTNZ010000006">
    <property type="protein sequence ID" value="KAG5546473.1"/>
    <property type="molecule type" value="Genomic_DNA"/>
</dbReference>
<dbReference type="InterPro" id="IPR011545">
    <property type="entry name" value="DEAD/DEAH_box_helicase_dom"/>
</dbReference>
<dbReference type="InterPro" id="IPR025313">
    <property type="entry name" value="SPB4-like_CTE"/>
</dbReference>
<dbReference type="SMART" id="SM00490">
    <property type="entry name" value="HELICc"/>
    <property type="match status" value="1"/>
</dbReference>
<dbReference type="Proteomes" id="UP000823749">
    <property type="component" value="Chromosome 6"/>
</dbReference>
<feature type="domain" description="DEAD-box RNA helicase Q" evidence="12">
    <location>
        <begin position="66"/>
        <end position="94"/>
    </location>
</feature>
<dbReference type="Pfam" id="PF00270">
    <property type="entry name" value="DEAD"/>
    <property type="match status" value="1"/>
</dbReference>
<feature type="domain" description="Helicase ATP-binding" evidence="10">
    <location>
        <begin position="97"/>
        <end position="303"/>
    </location>
</feature>
<dbReference type="InterPro" id="IPR027417">
    <property type="entry name" value="P-loop_NTPase"/>
</dbReference>
<evidence type="ECO:0000256" key="2">
    <source>
        <dbReference type="ARBA" id="ARBA00022801"/>
    </source>
</evidence>
<dbReference type="GO" id="GO:0016787">
    <property type="term" value="F:hydrolase activity"/>
    <property type="evidence" value="ECO:0007669"/>
    <property type="project" value="UniProtKB-KW"/>
</dbReference>
<dbReference type="InterPro" id="IPR014014">
    <property type="entry name" value="RNA_helicase_DEAD_Q_motif"/>
</dbReference>
<feature type="region of interest" description="Disordered" evidence="9">
    <location>
        <begin position="686"/>
        <end position="770"/>
    </location>
</feature>
<keyword evidence="1 7" id="KW-0547">Nucleotide-binding</keyword>
<dbReference type="AlphaFoldDB" id="A0AAV6K225"/>
<reference evidence="13 14" key="1">
    <citation type="submission" date="2020-08" db="EMBL/GenBank/DDBJ databases">
        <title>Plant Genome Project.</title>
        <authorList>
            <person name="Zhang R.-G."/>
        </authorList>
    </citation>
    <scope>NUCLEOTIDE SEQUENCE [LARGE SCALE GENOMIC DNA]</scope>
    <source>
        <strain evidence="13">WSP0</strain>
        <tissue evidence="13">Leaf</tissue>
    </source>
</reference>
<dbReference type="PROSITE" id="PS51194">
    <property type="entry name" value="HELICASE_CTER"/>
    <property type="match status" value="1"/>
</dbReference>
<feature type="compositionally biased region" description="Basic and acidic residues" evidence="9">
    <location>
        <begin position="686"/>
        <end position="700"/>
    </location>
</feature>
<dbReference type="SUPFAM" id="SSF52540">
    <property type="entry name" value="P-loop containing nucleoside triphosphate hydrolases"/>
    <property type="match status" value="1"/>
</dbReference>
<feature type="compositionally biased region" description="Acidic residues" evidence="9">
    <location>
        <begin position="720"/>
        <end position="729"/>
    </location>
</feature>
<feature type="short sequence motif" description="Q motif" evidence="6">
    <location>
        <begin position="66"/>
        <end position="94"/>
    </location>
</feature>
<dbReference type="EC" id="3.6.4.13" evidence="8"/>
<feature type="compositionally biased region" description="Basic residues" evidence="9">
    <location>
        <begin position="701"/>
        <end position="715"/>
    </location>
</feature>
<dbReference type="GO" id="GO:0005524">
    <property type="term" value="F:ATP binding"/>
    <property type="evidence" value="ECO:0007669"/>
    <property type="project" value="UniProtKB-UniRule"/>
</dbReference>
<dbReference type="Pfam" id="PF13959">
    <property type="entry name" value="CTE_SPB4"/>
    <property type="match status" value="1"/>
</dbReference>
<evidence type="ECO:0000256" key="9">
    <source>
        <dbReference type="SAM" id="MobiDB-lite"/>
    </source>
</evidence>
<dbReference type="Pfam" id="PF00271">
    <property type="entry name" value="Helicase_C"/>
    <property type="match status" value="1"/>
</dbReference>
<comment type="domain">
    <text evidence="8">The Q motif is unique to and characteristic of the DEAD box family of RNA helicases and controls ATP binding and hydrolysis.</text>
</comment>
<evidence type="ECO:0000256" key="8">
    <source>
        <dbReference type="RuleBase" id="RU365068"/>
    </source>
</evidence>
<keyword evidence="4 7" id="KW-0067">ATP-binding</keyword>
<dbReference type="PROSITE" id="PS51195">
    <property type="entry name" value="Q_MOTIF"/>
    <property type="match status" value="1"/>
</dbReference>
<dbReference type="PROSITE" id="PS51192">
    <property type="entry name" value="HELICASE_ATP_BIND_1"/>
    <property type="match status" value="1"/>
</dbReference>
<keyword evidence="3 7" id="KW-0347">Helicase</keyword>
<dbReference type="InterPro" id="IPR014001">
    <property type="entry name" value="Helicase_ATP-bd"/>
</dbReference>
<keyword evidence="2 7" id="KW-0378">Hydrolase</keyword>
<comment type="function">
    <text evidence="8">RNA helicase.</text>
</comment>
<feature type="domain" description="Helicase C-terminal" evidence="11">
    <location>
        <begin position="325"/>
        <end position="477"/>
    </location>
</feature>
<evidence type="ECO:0000259" key="10">
    <source>
        <dbReference type="PROSITE" id="PS51192"/>
    </source>
</evidence>
<dbReference type="Gene3D" id="3.40.50.300">
    <property type="entry name" value="P-loop containing nucleotide triphosphate hydrolases"/>
    <property type="match status" value="2"/>
</dbReference>
<evidence type="ECO:0000256" key="4">
    <source>
        <dbReference type="ARBA" id="ARBA00022840"/>
    </source>
</evidence>